<proteinExistence type="predicted"/>
<organism evidence="1 2">
    <name type="scientific">Alkalibacillus flavidus</name>
    <dbReference type="NCBI Taxonomy" id="546021"/>
    <lineage>
        <taxon>Bacteria</taxon>
        <taxon>Bacillati</taxon>
        <taxon>Bacillota</taxon>
        <taxon>Bacilli</taxon>
        <taxon>Bacillales</taxon>
        <taxon>Bacillaceae</taxon>
        <taxon>Alkalibacillus</taxon>
    </lineage>
</organism>
<name>A0ABV2KVU4_9BACI</name>
<dbReference type="EMBL" id="JBEPMX010000005">
    <property type="protein sequence ID" value="MET3683207.1"/>
    <property type="molecule type" value="Genomic_DNA"/>
</dbReference>
<evidence type="ECO:0000313" key="2">
    <source>
        <dbReference type="Proteomes" id="UP001549167"/>
    </source>
</evidence>
<gene>
    <name evidence="1" type="ORF">ABID56_001298</name>
</gene>
<protein>
    <submittedName>
        <fullName evidence="1">Uncharacterized protein</fullName>
    </submittedName>
</protein>
<sequence length="34" mass="3993">MNQAAERLIQVVLKVNQSMKRLNQEHTVLIQLDM</sequence>
<reference evidence="1 2" key="1">
    <citation type="submission" date="2024-06" db="EMBL/GenBank/DDBJ databases">
        <title>Genomic Encyclopedia of Type Strains, Phase IV (KMG-IV): sequencing the most valuable type-strain genomes for metagenomic binning, comparative biology and taxonomic classification.</title>
        <authorList>
            <person name="Goeker M."/>
        </authorList>
    </citation>
    <scope>NUCLEOTIDE SEQUENCE [LARGE SCALE GENOMIC DNA]</scope>
    <source>
        <strain evidence="1 2">DSM 23520</strain>
    </source>
</reference>
<dbReference type="Proteomes" id="UP001549167">
    <property type="component" value="Unassembled WGS sequence"/>
</dbReference>
<comment type="caution">
    <text evidence="1">The sequence shown here is derived from an EMBL/GenBank/DDBJ whole genome shotgun (WGS) entry which is preliminary data.</text>
</comment>
<keyword evidence="2" id="KW-1185">Reference proteome</keyword>
<accession>A0ABV2KVU4</accession>
<evidence type="ECO:0000313" key="1">
    <source>
        <dbReference type="EMBL" id="MET3683207.1"/>
    </source>
</evidence>